<dbReference type="SMART" id="SM00563">
    <property type="entry name" value="PlsC"/>
    <property type="match status" value="1"/>
</dbReference>
<evidence type="ECO:0000259" key="3">
    <source>
        <dbReference type="SMART" id="SM00563"/>
    </source>
</evidence>
<feature type="domain" description="Phospholipid/glycerol acyltransferase" evidence="3">
    <location>
        <begin position="35"/>
        <end position="147"/>
    </location>
</feature>
<dbReference type="AlphaFoldDB" id="M8EDT7"/>
<dbReference type="STRING" id="1300222.I532_06390"/>
<dbReference type="RefSeq" id="WP_003387115.1">
    <property type="nucleotide sequence ID" value="NZ_APBN01000002.1"/>
</dbReference>
<reference evidence="4 5" key="1">
    <citation type="submission" date="2013-03" db="EMBL/GenBank/DDBJ databases">
        <title>Assembly of a new bacterial strain Brevibacillus borstelensis AK1.</title>
        <authorList>
            <person name="Rajan I."/>
            <person name="PoliReddy D."/>
            <person name="Sugumar T."/>
            <person name="Rathinam K."/>
            <person name="Alqarawi S."/>
            <person name="Khalil A.B."/>
            <person name="Sivakumar N."/>
        </authorList>
    </citation>
    <scope>NUCLEOTIDE SEQUENCE [LARGE SCALE GENOMIC DNA]</scope>
    <source>
        <strain evidence="4 5">AK1</strain>
    </source>
</reference>
<gene>
    <name evidence="4" type="ORF">I532_06390</name>
</gene>
<name>M8EDT7_9BACL</name>
<evidence type="ECO:0000256" key="2">
    <source>
        <dbReference type="ARBA" id="ARBA00023315"/>
    </source>
</evidence>
<dbReference type="Pfam" id="PF01553">
    <property type="entry name" value="Acyltransferase"/>
    <property type="match status" value="1"/>
</dbReference>
<dbReference type="OrthoDB" id="9803035at2"/>
<dbReference type="EMBL" id="APBN01000002">
    <property type="protein sequence ID" value="EMT53620.1"/>
    <property type="molecule type" value="Genomic_DNA"/>
</dbReference>
<keyword evidence="5" id="KW-1185">Reference proteome</keyword>
<dbReference type="PANTHER" id="PTHR10434:SF11">
    <property type="entry name" value="1-ACYL-SN-GLYCEROL-3-PHOSPHATE ACYLTRANSFERASE"/>
    <property type="match status" value="1"/>
</dbReference>
<keyword evidence="2 4" id="KW-0012">Acyltransferase</keyword>
<protein>
    <submittedName>
        <fullName evidence="4">1-acylglycerol-3-phosphate O-acyltransferase</fullName>
    </submittedName>
</protein>
<dbReference type="PATRIC" id="fig|1300222.3.peg.1310"/>
<evidence type="ECO:0000256" key="1">
    <source>
        <dbReference type="ARBA" id="ARBA00022679"/>
    </source>
</evidence>
<dbReference type="GO" id="GO:0006654">
    <property type="term" value="P:phosphatidic acid biosynthetic process"/>
    <property type="evidence" value="ECO:0007669"/>
    <property type="project" value="TreeGrafter"/>
</dbReference>
<dbReference type="InterPro" id="IPR002123">
    <property type="entry name" value="Plipid/glycerol_acylTrfase"/>
</dbReference>
<sequence>MSYYRVFRGFFRFIFSTFYRWQVIGAEHIPKEGPVILCCNHLSLWDPPLLGSGIDRQVHFMAKEELFRIPVISFLITKFGAFPVKRGAGDRGAIRATLKLLEEGKIFGIFPEGTRSKTGELGAGMPGVSMFALKSDAAVIPVAIIGPYKLFRPVKIVYGQPIDLSALRERKTDSETLRETTDLIMSHIQSLLDQHRFSRKAE</sequence>
<keyword evidence="1 4" id="KW-0808">Transferase</keyword>
<dbReference type="GO" id="GO:0003841">
    <property type="term" value="F:1-acylglycerol-3-phosphate O-acyltransferase activity"/>
    <property type="evidence" value="ECO:0007669"/>
    <property type="project" value="TreeGrafter"/>
</dbReference>
<comment type="caution">
    <text evidence="4">The sequence shown here is derived from an EMBL/GenBank/DDBJ whole genome shotgun (WGS) entry which is preliminary data.</text>
</comment>
<proteinExistence type="predicted"/>
<organism evidence="4 5">
    <name type="scientific">Brevibacillus borstelensis AK1</name>
    <dbReference type="NCBI Taxonomy" id="1300222"/>
    <lineage>
        <taxon>Bacteria</taxon>
        <taxon>Bacillati</taxon>
        <taxon>Bacillota</taxon>
        <taxon>Bacilli</taxon>
        <taxon>Bacillales</taxon>
        <taxon>Paenibacillaceae</taxon>
        <taxon>Brevibacillus</taxon>
    </lineage>
</organism>
<evidence type="ECO:0000313" key="4">
    <source>
        <dbReference type="EMBL" id="EMT53620.1"/>
    </source>
</evidence>
<dbReference type="PANTHER" id="PTHR10434">
    <property type="entry name" value="1-ACYL-SN-GLYCEROL-3-PHOSPHATE ACYLTRANSFERASE"/>
    <property type="match status" value="1"/>
</dbReference>
<evidence type="ECO:0000313" key="5">
    <source>
        <dbReference type="Proteomes" id="UP000012081"/>
    </source>
</evidence>
<dbReference type="SUPFAM" id="SSF69593">
    <property type="entry name" value="Glycerol-3-phosphate (1)-acyltransferase"/>
    <property type="match status" value="1"/>
</dbReference>
<dbReference type="GeneID" id="89500131"/>
<accession>M8EDT7</accession>
<dbReference type="Proteomes" id="UP000012081">
    <property type="component" value="Unassembled WGS sequence"/>
</dbReference>
<dbReference type="CDD" id="cd07989">
    <property type="entry name" value="LPLAT_AGPAT-like"/>
    <property type="match status" value="1"/>
</dbReference>